<accession>K1R3M0</accession>
<reference evidence="2" key="1">
    <citation type="journal article" date="2012" name="Nature">
        <title>The oyster genome reveals stress adaptation and complexity of shell formation.</title>
        <authorList>
            <person name="Zhang G."/>
            <person name="Fang X."/>
            <person name="Guo X."/>
            <person name="Li L."/>
            <person name="Luo R."/>
            <person name="Xu F."/>
            <person name="Yang P."/>
            <person name="Zhang L."/>
            <person name="Wang X."/>
            <person name="Qi H."/>
            <person name="Xiong Z."/>
            <person name="Que H."/>
            <person name="Xie Y."/>
            <person name="Holland P.W."/>
            <person name="Paps J."/>
            <person name="Zhu Y."/>
            <person name="Wu F."/>
            <person name="Chen Y."/>
            <person name="Wang J."/>
            <person name="Peng C."/>
            <person name="Meng J."/>
            <person name="Yang L."/>
            <person name="Liu J."/>
            <person name="Wen B."/>
            <person name="Zhang N."/>
            <person name="Huang Z."/>
            <person name="Zhu Q."/>
            <person name="Feng Y."/>
            <person name="Mount A."/>
            <person name="Hedgecock D."/>
            <person name="Xu Z."/>
            <person name="Liu Y."/>
            <person name="Domazet-Loso T."/>
            <person name="Du Y."/>
            <person name="Sun X."/>
            <person name="Zhang S."/>
            <person name="Liu B."/>
            <person name="Cheng P."/>
            <person name="Jiang X."/>
            <person name="Li J."/>
            <person name="Fan D."/>
            <person name="Wang W."/>
            <person name="Fu W."/>
            <person name="Wang T."/>
            <person name="Wang B."/>
            <person name="Zhang J."/>
            <person name="Peng Z."/>
            <person name="Li Y."/>
            <person name="Li N."/>
            <person name="Wang J."/>
            <person name="Chen M."/>
            <person name="He Y."/>
            <person name="Tan F."/>
            <person name="Song X."/>
            <person name="Zheng Q."/>
            <person name="Huang R."/>
            <person name="Yang H."/>
            <person name="Du X."/>
            <person name="Chen L."/>
            <person name="Yang M."/>
            <person name="Gaffney P.M."/>
            <person name="Wang S."/>
            <person name="Luo L."/>
            <person name="She Z."/>
            <person name="Ming Y."/>
            <person name="Huang W."/>
            <person name="Zhang S."/>
            <person name="Huang B."/>
            <person name="Zhang Y."/>
            <person name="Qu T."/>
            <person name="Ni P."/>
            <person name="Miao G."/>
            <person name="Wang J."/>
            <person name="Wang Q."/>
            <person name="Steinberg C.E."/>
            <person name="Wang H."/>
            <person name="Li N."/>
            <person name="Qian L."/>
            <person name="Zhang G."/>
            <person name="Li Y."/>
            <person name="Yang H."/>
            <person name="Liu X."/>
            <person name="Wang J."/>
            <person name="Yin Y."/>
            <person name="Wang J."/>
        </authorList>
    </citation>
    <scope>NUCLEOTIDE SEQUENCE [LARGE SCALE GENOMIC DNA]</scope>
    <source>
        <strain evidence="2">05x7-T-G4-1.051#20</strain>
    </source>
</reference>
<dbReference type="AlphaFoldDB" id="K1R3M0"/>
<feature type="domain" description="Mutator-like transposase" evidence="1">
    <location>
        <begin position="3"/>
        <end position="56"/>
    </location>
</feature>
<dbReference type="InterPro" id="IPR049012">
    <property type="entry name" value="Mutator_transp_dom"/>
</dbReference>
<dbReference type="EMBL" id="JH817892">
    <property type="protein sequence ID" value="EKC40368.1"/>
    <property type="molecule type" value="Genomic_DNA"/>
</dbReference>
<protein>
    <recommendedName>
        <fullName evidence="1">Mutator-like transposase domain-containing protein</fullName>
    </recommendedName>
</protein>
<proteinExistence type="predicted"/>
<organism evidence="2">
    <name type="scientific">Magallana gigas</name>
    <name type="common">Pacific oyster</name>
    <name type="synonym">Crassostrea gigas</name>
    <dbReference type="NCBI Taxonomy" id="29159"/>
    <lineage>
        <taxon>Eukaryota</taxon>
        <taxon>Metazoa</taxon>
        <taxon>Spiralia</taxon>
        <taxon>Lophotrochozoa</taxon>
        <taxon>Mollusca</taxon>
        <taxon>Bivalvia</taxon>
        <taxon>Autobranchia</taxon>
        <taxon>Pteriomorphia</taxon>
        <taxon>Ostreida</taxon>
        <taxon>Ostreoidea</taxon>
        <taxon>Ostreidae</taxon>
        <taxon>Magallana</taxon>
    </lineage>
</organism>
<dbReference type="HOGENOM" id="CLU_1679633_0_0_1"/>
<gene>
    <name evidence="2" type="ORF">CGI_10012602</name>
</gene>
<dbReference type="Pfam" id="PF20700">
    <property type="entry name" value="Mutator"/>
    <property type="match status" value="1"/>
</dbReference>
<sequence>MIDSVGGPQRMNNFLATLNLPTVNNKNLKVMERRAGEMIEKFADENMANESQKAFRDEMREVAAQEMDSNADSFDKELGVAIIEDEFKGPASTKTKKKIIFPSKARSGMTVAADHAWQKRGYDSLTGHTFLISKRNKVLKTVIKHRSCGKEIGQVRE</sequence>
<dbReference type="InParanoid" id="K1R3M0"/>
<evidence type="ECO:0000259" key="1">
    <source>
        <dbReference type="Pfam" id="PF20700"/>
    </source>
</evidence>
<name>K1R3M0_MAGGI</name>
<evidence type="ECO:0000313" key="2">
    <source>
        <dbReference type="EMBL" id="EKC40368.1"/>
    </source>
</evidence>